<dbReference type="Proteomes" id="UP000271031">
    <property type="component" value="Unassembled WGS sequence"/>
</dbReference>
<evidence type="ECO:0000313" key="3">
    <source>
        <dbReference type="Proteomes" id="UP000271031"/>
    </source>
</evidence>
<organism evidence="2 3">
    <name type="scientific">Brevibacillus fluminis</name>
    <dbReference type="NCBI Taxonomy" id="511487"/>
    <lineage>
        <taxon>Bacteria</taxon>
        <taxon>Bacillati</taxon>
        <taxon>Bacillota</taxon>
        <taxon>Bacilli</taxon>
        <taxon>Bacillales</taxon>
        <taxon>Paenibacillaceae</taxon>
        <taxon>Brevibacillus</taxon>
    </lineage>
</organism>
<dbReference type="SUPFAM" id="SSF50475">
    <property type="entry name" value="FMN-binding split barrel"/>
    <property type="match status" value="1"/>
</dbReference>
<name>A0A3M8DW99_9BACL</name>
<protein>
    <recommendedName>
        <fullName evidence="1">Pyridoxamine 5'-phosphate oxidase N-terminal domain-containing protein</fullName>
    </recommendedName>
</protein>
<proteinExistence type="predicted"/>
<accession>A0A3M8DW99</accession>
<dbReference type="InterPro" id="IPR011576">
    <property type="entry name" value="Pyridox_Oxase_N"/>
</dbReference>
<feature type="domain" description="Pyridoxamine 5'-phosphate oxidase N-terminal" evidence="1">
    <location>
        <begin position="12"/>
        <end position="95"/>
    </location>
</feature>
<evidence type="ECO:0000259" key="1">
    <source>
        <dbReference type="Pfam" id="PF01243"/>
    </source>
</evidence>
<dbReference type="RefSeq" id="WP_122916101.1">
    <property type="nucleotide sequence ID" value="NZ_RHHQ01000003.1"/>
</dbReference>
<dbReference type="AlphaFoldDB" id="A0A3M8DW99"/>
<keyword evidence="3" id="KW-1185">Reference proteome</keyword>
<dbReference type="OrthoDB" id="2381603at2"/>
<dbReference type="EMBL" id="RHHQ01000003">
    <property type="protein sequence ID" value="RNB92396.1"/>
    <property type="molecule type" value="Genomic_DNA"/>
</dbReference>
<dbReference type="Gene3D" id="2.30.110.10">
    <property type="entry name" value="Electron Transport, Fmn-binding Protein, Chain A"/>
    <property type="match status" value="1"/>
</dbReference>
<evidence type="ECO:0000313" key="2">
    <source>
        <dbReference type="EMBL" id="RNB92396.1"/>
    </source>
</evidence>
<dbReference type="NCBIfam" id="NF005232">
    <property type="entry name" value="PRK06733.1"/>
    <property type="match status" value="1"/>
</dbReference>
<reference evidence="2 3" key="1">
    <citation type="submission" date="2018-10" db="EMBL/GenBank/DDBJ databases">
        <title>Phylogenomics of Brevibacillus.</title>
        <authorList>
            <person name="Dunlap C."/>
        </authorList>
    </citation>
    <scope>NUCLEOTIDE SEQUENCE [LARGE SCALE GENOMIC DNA]</scope>
    <source>
        <strain evidence="2 3">JCM 15716</strain>
    </source>
</reference>
<dbReference type="Pfam" id="PF01243">
    <property type="entry name" value="PNPOx_N"/>
    <property type="match status" value="1"/>
</dbReference>
<gene>
    <name evidence="2" type="ORF">EDM56_01480</name>
</gene>
<comment type="caution">
    <text evidence="2">The sequence shown here is derived from an EMBL/GenBank/DDBJ whole genome shotgun (WGS) entry which is preliminary data.</text>
</comment>
<dbReference type="InterPro" id="IPR012349">
    <property type="entry name" value="Split_barrel_FMN-bd"/>
</dbReference>
<sequence>MSKKEVQNAVSPELAQYLNGDKLVLLSTVDAETNTPSISAISWVKTVDPGTIRFAVAANSRIVGNVKANPRATICVIGLETVYSITGAVTVREEPMEGIQMKLVKLELSIDNIFESMFWGSKIVQEPAYEKTQMIEKSKELDEQVFQGLLR</sequence>